<comment type="caution">
    <text evidence="3">The sequence shown here is derived from an EMBL/GenBank/DDBJ whole genome shotgun (WGS) entry which is preliminary data.</text>
</comment>
<dbReference type="PROSITE" id="PS50041">
    <property type="entry name" value="C_TYPE_LECTIN_2"/>
    <property type="match status" value="1"/>
</dbReference>
<dbReference type="InterPro" id="IPR050111">
    <property type="entry name" value="C-type_lectin/snaclec_domain"/>
</dbReference>
<dbReference type="InterPro" id="IPR016186">
    <property type="entry name" value="C-type_lectin-like/link_sf"/>
</dbReference>
<dbReference type="InterPro" id="IPR016187">
    <property type="entry name" value="CTDL_fold"/>
</dbReference>
<organism evidence="3 4">
    <name type="scientific">Culex pipiens pipiens</name>
    <name type="common">Northern house mosquito</name>
    <dbReference type="NCBI Taxonomy" id="38569"/>
    <lineage>
        <taxon>Eukaryota</taxon>
        <taxon>Metazoa</taxon>
        <taxon>Ecdysozoa</taxon>
        <taxon>Arthropoda</taxon>
        <taxon>Hexapoda</taxon>
        <taxon>Insecta</taxon>
        <taxon>Pterygota</taxon>
        <taxon>Neoptera</taxon>
        <taxon>Endopterygota</taxon>
        <taxon>Diptera</taxon>
        <taxon>Nematocera</taxon>
        <taxon>Culicoidea</taxon>
        <taxon>Culicidae</taxon>
        <taxon>Culicinae</taxon>
        <taxon>Culicini</taxon>
        <taxon>Culex</taxon>
        <taxon>Culex</taxon>
    </lineage>
</organism>
<dbReference type="EMBL" id="JBEHCU010005916">
    <property type="protein sequence ID" value="KAL1398378.1"/>
    <property type="molecule type" value="Genomic_DNA"/>
</dbReference>
<dbReference type="Proteomes" id="UP001562425">
    <property type="component" value="Unassembled WGS sequence"/>
</dbReference>
<accession>A0ABD1DFD6</accession>
<dbReference type="SMART" id="SM00034">
    <property type="entry name" value="CLECT"/>
    <property type="match status" value="1"/>
</dbReference>
<evidence type="ECO:0000259" key="2">
    <source>
        <dbReference type="PROSITE" id="PS50041"/>
    </source>
</evidence>
<keyword evidence="1" id="KW-0732">Signal</keyword>
<gene>
    <name evidence="3" type="ORF">pipiens_009017</name>
</gene>
<dbReference type="InterPro" id="IPR001304">
    <property type="entry name" value="C-type_lectin-like"/>
</dbReference>
<dbReference type="CDD" id="cd00037">
    <property type="entry name" value="CLECT"/>
    <property type="match status" value="1"/>
</dbReference>
<evidence type="ECO:0000313" key="3">
    <source>
        <dbReference type="EMBL" id="KAL1398378.1"/>
    </source>
</evidence>
<dbReference type="SUPFAM" id="SSF56436">
    <property type="entry name" value="C-type lectin-like"/>
    <property type="match status" value="1"/>
</dbReference>
<dbReference type="Gene3D" id="3.10.100.10">
    <property type="entry name" value="Mannose-Binding Protein A, subunit A"/>
    <property type="match status" value="1"/>
</dbReference>
<feature type="signal peptide" evidence="1">
    <location>
        <begin position="1"/>
        <end position="21"/>
    </location>
</feature>
<protein>
    <recommendedName>
        <fullName evidence="2">C-type lectin domain-containing protein</fullName>
    </recommendedName>
</protein>
<dbReference type="AlphaFoldDB" id="A0ABD1DFD6"/>
<proteinExistence type="predicted"/>
<feature type="chain" id="PRO_5044831825" description="C-type lectin domain-containing protein" evidence="1">
    <location>
        <begin position="22"/>
        <end position="209"/>
    </location>
</feature>
<reference evidence="3 4" key="1">
    <citation type="submission" date="2024-05" db="EMBL/GenBank/DDBJ databases">
        <title>Culex pipiens pipiens assembly and annotation.</title>
        <authorList>
            <person name="Alout H."/>
            <person name="Durand T."/>
        </authorList>
    </citation>
    <scope>NUCLEOTIDE SEQUENCE [LARGE SCALE GENOMIC DNA]</scope>
    <source>
        <strain evidence="3">HA-2024</strain>
        <tissue evidence="3">Whole body</tissue>
    </source>
</reference>
<evidence type="ECO:0000256" key="1">
    <source>
        <dbReference type="SAM" id="SignalP"/>
    </source>
</evidence>
<keyword evidence="4" id="KW-1185">Reference proteome</keyword>
<feature type="domain" description="C-type lectin" evidence="2">
    <location>
        <begin position="56"/>
        <end position="177"/>
    </location>
</feature>
<dbReference type="Pfam" id="PF00059">
    <property type="entry name" value="Lectin_C"/>
    <property type="match status" value="1"/>
</dbReference>
<name>A0ABD1DFD6_CULPP</name>
<sequence length="209" mass="23095">MSSKLALVTVILAISLATCHSAVPIQNETSAVTPLPVRVNTPYFRVNTPFFRAAQFPNQRYFVFNSREVTFFEAWHQCASIGLRLASVNSAEDDAALKLALRAAGSDQVGPWWIAGTDLGKTGHFVWITTMKPLGYRTGYSNFAPGEPNNDRGVEHCVEAGWPSGTLWNDKNCEARRRPHIVKILKLPQSCPIRCTALILRAQVGALRN</sequence>
<evidence type="ECO:0000313" key="4">
    <source>
        <dbReference type="Proteomes" id="UP001562425"/>
    </source>
</evidence>
<dbReference type="PANTHER" id="PTHR22803">
    <property type="entry name" value="MANNOSE, PHOSPHOLIPASE, LECTIN RECEPTOR RELATED"/>
    <property type="match status" value="1"/>
</dbReference>